<name>A0ABS1L5S4_9ACTN</name>
<organism evidence="3 4">
    <name type="scientific">Nocardioides baculatus</name>
    <dbReference type="NCBI Taxonomy" id="2801337"/>
    <lineage>
        <taxon>Bacteria</taxon>
        <taxon>Bacillati</taxon>
        <taxon>Actinomycetota</taxon>
        <taxon>Actinomycetes</taxon>
        <taxon>Propionibacteriales</taxon>
        <taxon>Nocardioidaceae</taxon>
        <taxon>Nocardioides</taxon>
    </lineage>
</organism>
<reference evidence="3 4" key="1">
    <citation type="submission" date="2021-01" db="EMBL/GenBank/DDBJ databases">
        <title>Genome seq and assembly of Nocardiodes sp. G10.</title>
        <authorList>
            <person name="Chhetri G."/>
        </authorList>
    </citation>
    <scope>NUCLEOTIDE SEQUENCE [LARGE SCALE GENOMIC DNA]</scope>
    <source>
        <strain evidence="3 4">G10</strain>
    </source>
</reference>
<feature type="transmembrane region" description="Helical" evidence="1">
    <location>
        <begin position="92"/>
        <end position="113"/>
    </location>
</feature>
<evidence type="ECO:0000313" key="4">
    <source>
        <dbReference type="Proteomes" id="UP000636918"/>
    </source>
</evidence>
<feature type="transmembrane region" description="Helical" evidence="1">
    <location>
        <begin position="29"/>
        <end position="48"/>
    </location>
</feature>
<dbReference type="EMBL" id="JAERSG010000001">
    <property type="protein sequence ID" value="MBL0746788.1"/>
    <property type="molecule type" value="Genomic_DNA"/>
</dbReference>
<dbReference type="Proteomes" id="UP000636918">
    <property type="component" value="Unassembled WGS sequence"/>
</dbReference>
<comment type="caution">
    <text evidence="3">The sequence shown here is derived from an EMBL/GenBank/DDBJ whole genome shotgun (WGS) entry which is preliminary data.</text>
</comment>
<proteinExistence type="predicted"/>
<evidence type="ECO:0000256" key="1">
    <source>
        <dbReference type="SAM" id="Phobius"/>
    </source>
</evidence>
<accession>A0ABS1L5S4</accession>
<feature type="transmembrane region" description="Helical" evidence="1">
    <location>
        <begin position="165"/>
        <end position="194"/>
    </location>
</feature>
<keyword evidence="1" id="KW-0812">Transmembrane</keyword>
<evidence type="ECO:0000259" key="2">
    <source>
        <dbReference type="Pfam" id="PF02517"/>
    </source>
</evidence>
<feature type="domain" description="CAAX prenyl protease 2/Lysostaphin resistance protein A-like" evidence="2">
    <location>
        <begin position="134"/>
        <end position="218"/>
    </location>
</feature>
<dbReference type="GO" id="GO:0008237">
    <property type="term" value="F:metallopeptidase activity"/>
    <property type="evidence" value="ECO:0007669"/>
    <property type="project" value="UniProtKB-KW"/>
</dbReference>
<keyword evidence="3" id="KW-0378">Hydrolase</keyword>
<dbReference type="RefSeq" id="WP_201933686.1">
    <property type="nucleotide sequence ID" value="NZ_JAERSG010000001.1"/>
</dbReference>
<feature type="transmembrane region" description="Helical" evidence="1">
    <location>
        <begin position="54"/>
        <end position="72"/>
    </location>
</feature>
<feature type="transmembrane region" description="Helical" evidence="1">
    <location>
        <begin position="206"/>
        <end position="227"/>
    </location>
</feature>
<keyword evidence="3" id="KW-0482">Metalloprotease</keyword>
<keyword evidence="1" id="KW-0472">Membrane</keyword>
<keyword evidence="1" id="KW-1133">Transmembrane helix</keyword>
<dbReference type="InterPro" id="IPR003675">
    <property type="entry name" value="Rce1/LyrA-like_dom"/>
</dbReference>
<protein>
    <submittedName>
        <fullName evidence="3">CPBP family intramembrane metalloprotease</fullName>
    </submittedName>
</protein>
<sequence>MRTFIQRSLWDVVPRDQRDSDAAFRRRQVVAAIVVLVGAAVLGWSLRLEPGGNTFYVAAVVLAGVWAAGAFLSGRLHLGRMARSNEVFVRPILAPILLGLILVGVFVLGSLIVREIPPLADYVSSVLAYADEGSLTVLAVITFFNGIAEELFFRGAMYAAIPRHPVLWTTLAYVVATLATGNVMLGFAAIVLGAVCGLERRASGGILAPILTHITWSLSMLFLLPLLF</sequence>
<gene>
    <name evidence="3" type="ORF">JI751_04130</name>
</gene>
<keyword evidence="4" id="KW-1185">Reference proteome</keyword>
<feature type="transmembrane region" description="Helical" evidence="1">
    <location>
        <begin position="133"/>
        <end position="153"/>
    </location>
</feature>
<keyword evidence="3" id="KW-0645">Protease</keyword>
<evidence type="ECO:0000313" key="3">
    <source>
        <dbReference type="EMBL" id="MBL0746788.1"/>
    </source>
</evidence>
<dbReference type="Pfam" id="PF02517">
    <property type="entry name" value="Rce1-like"/>
    <property type="match status" value="1"/>
</dbReference>